<feature type="chain" id="PRO_5004785281" description="Secretin/TonB short N-terminal domain-containing protein" evidence="12">
    <location>
        <begin position="23"/>
        <end position="817"/>
    </location>
</feature>
<evidence type="ECO:0000259" key="13">
    <source>
        <dbReference type="SMART" id="SM00965"/>
    </source>
</evidence>
<evidence type="ECO:0000256" key="8">
    <source>
        <dbReference type="ARBA" id="ARBA00023077"/>
    </source>
</evidence>
<dbReference type="EMBL" id="CP006644">
    <property type="protein sequence ID" value="AHE56831.1"/>
    <property type="molecule type" value="Genomic_DNA"/>
</dbReference>
<keyword evidence="2" id="KW-0813">Transport</keyword>
<keyword evidence="5" id="KW-0812">Transmembrane</keyword>
<evidence type="ECO:0000313" key="15">
    <source>
        <dbReference type="Proteomes" id="UP000018851"/>
    </source>
</evidence>
<dbReference type="RefSeq" id="WP_025294933.1">
    <property type="nucleotide sequence ID" value="NZ_CP006644.1"/>
</dbReference>
<dbReference type="HOGENOM" id="CLU_008287_15_1_5"/>
<dbReference type="eggNOG" id="COG4773">
    <property type="taxonomic scope" value="Bacteria"/>
</dbReference>
<comment type="similarity">
    <text evidence="11">Belongs to the TonB-dependent receptor family.</text>
</comment>
<keyword evidence="12" id="KW-0732">Signal</keyword>
<evidence type="ECO:0000313" key="14">
    <source>
        <dbReference type="EMBL" id="AHE56831.1"/>
    </source>
</evidence>
<dbReference type="OrthoDB" id="9760333at2"/>
<dbReference type="PATRIC" id="fig|1123269.5.peg.5131"/>
<evidence type="ECO:0000256" key="5">
    <source>
        <dbReference type="ARBA" id="ARBA00022692"/>
    </source>
</evidence>
<dbReference type="STRING" id="1123269.NX02_26170"/>
<name>W0AI80_9SPHN</name>
<keyword evidence="9 11" id="KW-0472">Membrane</keyword>
<evidence type="ECO:0000256" key="7">
    <source>
        <dbReference type="ARBA" id="ARBA00023065"/>
    </source>
</evidence>
<feature type="domain" description="Secretin/TonB short N-terminal" evidence="13">
    <location>
        <begin position="49"/>
        <end position="100"/>
    </location>
</feature>
<keyword evidence="7" id="KW-0406">Ion transport</keyword>
<dbReference type="Pfam" id="PF00593">
    <property type="entry name" value="TonB_dep_Rec_b-barrel"/>
    <property type="match status" value="1"/>
</dbReference>
<evidence type="ECO:0000256" key="11">
    <source>
        <dbReference type="RuleBase" id="RU003357"/>
    </source>
</evidence>
<dbReference type="AlphaFoldDB" id="W0AI80"/>
<dbReference type="PANTHER" id="PTHR32552">
    <property type="entry name" value="FERRICHROME IRON RECEPTOR-RELATED"/>
    <property type="match status" value="1"/>
</dbReference>
<dbReference type="Proteomes" id="UP000018851">
    <property type="component" value="Chromosome"/>
</dbReference>
<dbReference type="GO" id="GO:0006826">
    <property type="term" value="P:iron ion transport"/>
    <property type="evidence" value="ECO:0007669"/>
    <property type="project" value="UniProtKB-KW"/>
</dbReference>
<dbReference type="KEGG" id="ssan:NX02_26170"/>
<dbReference type="PANTHER" id="PTHR32552:SF81">
    <property type="entry name" value="TONB-DEPENDENT OUTER MEMBRANE RECEPTOR"/>
    <property type="match status" value="1"/>
</dbReference>
<dbReference type="InterPro" id="IPR039426">
    <property type="entry name" value="TonB-dep_rcpt-like"/>
</dbReference>
<organism evidence="14 15">
    <name type="scientific">Sphingomonas sanxanigenens DSM 19645 = NX02</name>
    <dbReference type="NCBI Taxonomy" id="1123269"/>
    <lineage>
        <taxon>Bacteria</taxon>
        <taxon>Pseudomonadati</taxon>
        <taxon>Pseudomonadota</taxon>
        <taxon>Alphaproteobacteria</taxon>
        <taxon>Sphingomonadales</taxon>
        <taxon>Sphingomonadaceae</taxon>
        <taxon>Sphingomonas</taxon>
    </lineage>
</organism>
<keyword evidence="6" id="KW-0408">Iron</keyword>
<dbReference type="SMART" id="SM00965">
    <property type="entry name" value="STN"/>
    <property type="match status" value="1"/>
</dbReference>
<evidence type="ECO:0000256" key="10">
    <source>
        <dbReference type="ARBA" id="ARBA00023237"/>
    </source>
</evidence>
<evidence type="ECO:0000256" key="1">
    <source>
        <dbReference type="ARBA" id="ARBA00004571"/>
    </source>
</evidence>
<keyword evidence="10" id="KW-0998">Cell outer membrane</keyword>
<comment type="subcellular location">
    <subcellularLocation>
        <location evidence="1">Cell outer membrane</location>
        <topology evidence="1">Multi-pass membrane protein</topology>
    </subcellularLocation>
</comment>
<evidence type="ECO:0000256" key="6">
    <source>
        <dbReference type="ARBA" id="ARBA00023004"/>
    </source>
</evidence>
<dbReference type="SUPFAM" id="SSF56935">
    <property type="entry name" value="Porins"/>
    <property type="match status" value="1"/>
</dbReference>
<evidence type="ECO:0000256" key="9">
    <source>
        <dbReference type="ARBA" id="ARBA00023136"/>
    </source>
</evidence>
<keyword evidence="8 11" id="KW-0798">TonB box</keyword>
<dbReference type="InterPro" id="IPR036942">
    <property type="entry name" value="Beta-barrel_TonB_sf"/>
</dbReference>
<keyword evidence="3" id="KW-1134">Transmembrane beta strand</keyword>
<evidence type="ECO:0000256" key="12">
    <source>
        <dbReference type="SAM" id="SignalP"/>
    </source>
</evidence>
<reference evidence="14 15" key="1">
    <citation type="submission" date="2013-07" db="EMBL/GenBank/DDBJ databases">
        <title>Completed genome of Sphingomonas sanxanigenens NX02.</title>
        <authorList>
            <person name="Ma T."/>
            <person name="Huang H."/>
            <person name="Wu M."/>
            <person name="Li X."/>
            <person name="Li G."/>
        </authorList>
    </citation>
    <scope>NUCLEOTIDE SEQUENCE [LARGE SCALE GENOMIC DNA]</scope>
    <source>
        <strain evidence="14 15">NX02</strain>
    </source>
</reference>
<keyword evidence="4" id="KW-0410">Iron transport</keyword>
<protein>
    <recommendedName>
        <fullName evidence="13">Secretin/TonB short N-terminal domain-containing protein</fullName>
    </recommendedName>
</protein>
<sequence length="817" mass="86848">MKPLALVLAATVALSGATTAHASPGRRPVDLPAGRLADAAIALGQQAGISIGIADPSIANRRVRAVKGRMAPAEALQRMLEGTTAAAVPIDGTSWRIIRRLQPLAPPAPASMRAPAEEVALPTPPIADLVVTASKRNVSVPAFPGTATVVAGSVFEANGAAGGSDALAAQVPTVTSTHIGPGRNKLFIRGIADSSFTGPTQATSGQYFGDTRLNYNAPDPDLRLYDVSSVEVLEGPQGTLYGAGSLGGIIRIVGNAPQLELFQGSASAGVSTTAHGAESIDGSAMLNIPLVYDQLGARFVGYAASDGGYIDDLQRGVDNVNRTRTYGARGALRAQIGDDWTIDLSGIWQRIDGADSQYATRGGPSLSRRSGIAQPFRNDFLLGDVTIAREWDLLRFTLTGGIVSHRIDETYDATLQTPSAMAGWPARFPLDSLPLPVGTAEDGIARAFDQSNRTRLLTAEARLSRAMDGGYGWLIGGSVIRNRARITRQFGDLGAEMPRTGVRNLATELTAFGEVSVEPVTGVTLTGGARFNHVRLSGEGLDLQEASIEKLLAARVASTERNVSSFLPSVSVSVRPMTDIILYARYQEGFRPGGLAIRDDYIERYRNDEVATMETGMRYGAPGLTSIHASLSFAYTRWKNIQADLIDNQGLPATVNIGDGRIYSVDARVGWRVATGLQIDGAVFFNDSRVTEPTLGLFASTSGPLPNVARVGARGAAEYRTALGDSLDLKLSGSVRYVGKSRLGVGPRLDIAQGNYVDTQLFGRLGWERFGLSLTVSNLFDTVGNRFSLGSPFTYTREEQITPLRPRTVRLGVDMRF</sequence>
<dbReference type="Gene3D" id="2.40.170.20">
    <property type="entry name" value="TonB-dependent receptor, beta-barrel domain"/>
    <property type="match status" value="1"/>
</dbReference>
<evidence type="ECO:0000256" key="4">
    <source>
        <dbReference type="ARBA" id="ARBA00022496"/>
    </source>
</evidence>
<keyword evidence="15" id="KW-1185">Reference proteome</keyword>
<dbReference type="InterPro" id="IPR011662">
    <property type="entry name" value="Secretin/TonB_short_N"/>
</dbReference>
<dbReference type="GO" id="GO:0009279">
    <property type="term" value="C:cell outer membrane"/>
    <property type="evidence" value="ECO:0007669"/>
    <property type="project" value="UniProtKB-SubCell"/>
</dbReference>
<accession>W0AI80</accession>
<dbReference type="InterPro" id="IPR012910">
    <property type="entry name" value="Plug_dom"/>
</dbReference>
<feature type="signal peptide" evidence="12">
    <location>
        <begin position="1"/>
        <end position="22"/>
    </location>
</feature>
<proteinExistence type="inferred from homology"/>
<evidence type="ECO:0000256" key="2">
    <source>
        <dbReference type="ARBA" id="ARBA00022448"/>
    </source>
</evidence>
<evidence type="ECO:0000256" key="3">
    <source>
        <dbReference type="ARBA" id="ARBA00022452"/>
    </source>
</evidence>
<gene>
    <name evidence="14" type="ORF">NX02_26170</name>
</gene>
<dbReference type="Pfam" id="PF07715">
    <property type="entry name" value="Plug"/>
    <property type="match status" value="1"/>
</dbReference>
<dbReference type="Gene3D" id="3.55.50.30">
    <property type="match status" value="1"/>
</dbReference>
<dbReference type="InterPro" id="IPR000531">
    <property type="entry name" value="Beta-barrel_TonB"/>
</dbReference>